<proteinExistence type="predicted"/>
<name>A0AAN9MD44_CANGL</name>
<dbReference type="SUPFAM" id="SSF53098">
    <property type="entry name" value="Ribonuclease H-like"/>
    <property type="match status" value="1"/>
</dbReference>
<evidence type="ECO:0000259" key="3">
    <source>
        <dbReference type="SMART" id="SM00474"/>
    </source>
</evidence>
<keyword evidence="5" id="KW-1185">Reference proteome</keyword>
<sequence length="231" mass="26396">MFTVKSDNNNLTKNFNSSTCKYSVLFDGLTIETTVTNEAHIVEEWIRLISSIHDGKRTVVGLDTEWMRDQNNKMKVAILQLCVEDKCLILQLSFMDNIPQSLRTFLFDSNFEFVGVGILLDIKKLKNEYDLECNNGTDVATVARTQCPGRFSSLGLKYLAKELADLDMKKSKEICTSKWESKELTQDQIEYACIDAYASYKIGKKLLIEEKLLKEQKLLSENQEATSILFC</sequence>
<comment type="caution">
    <text evidence="4">The sequence shown here is derived from an EMBL/GenBank/DDBJ whole genome shotgun (WGS) entry which is preliminary data.</text>
</comment>
<dbReference type="PANTHER" id="PTHR13620">
    <property type="entry name" value="3-5 EXONUCLEASE"/>
    <property type="match status" value="1"/>
</dbReference>
<dbReference type="InterPro" id="IPR036397">
    <property type="entry name" value="RNaseH_sf"/>
</dbReference>
<dbReference type="AlphaFoldDB" id="A0AAN9MD44"/>
<dbReference type="GO" id="GO:0006139">
    <property type="term" value="P:nucleobase-containing compound metabolic process"/>
    <property type="evidence" value="ECO:0007669"/>
    <property type="project" value="InterPro"/>
</dbReference>
<dbReference type="GO" id="GO:0003676">
    <property type="term" value="F:nucleic acid binding"/>
    <property type="evidence" value="ECO:0007669"/>
    <property type="project" value="InterPro"/>
</dbReference>
<evidence type="ECO:0000256" key="1">
    <source>
        <dbReference type="ARBA" id="ARBA00022722"/>
    </source>
</evidence>
<dbReference type="FunFam" id="3.30.420.10:FF:000054">
    <property type="entry name" value="Werner Syndrome-like exonuclease"/>
    <property type="match status" value="1"/>
</dbReference>
<dbReference type="InterPro" id="IPR012337">
    <property type="entry name" value="RNaseH-like_sf"/>
</dbReference>
<organism evidence="4 5">
    <name type="scientific">Canavalia gladiata</name>
    <name type="common">Sword bean</name>
    <name type="synonym">Dolichos gladiatus</name>
    <dbReference type="NCBI Taxonomy" id="3824"/>
    <lineage>
        <taxon>Eukaryota</taxon>
        <taxon>Viridiplantae</taxon>
        <taxon>Streptophyta</taxon>
        <taxon>Embryophyta</taxon>
        <taxon>Tracheophyta</taxon>
        <taxon>Spermatophyta</taxon>
        <taxon>Magnoliopsida</taxon>
        <taxon>eudicotyledons</taxon>
        <taxon>Gunneridae</taxon>
        <taxon>Pentapetalae</taxon>
        <taxon>rosids</taxon>
        <taxon>fabids</taxon>
        <taxon>Fabales</taxon>
        <taxon>Fabaceae</taxon>
        <taxon>Papilionoideae</taxon>
        <taxon>50 kb inversion clade</taxon>
        <taxon>NPAAA clade</taxon>
        <taxon>indigoferoid/millettioid clade</taxon>
        <taxon>Phaseoleae</taxon>
        <taxon>Canavalia</taxon>
    </lineage>
</organism>
<dbReference type="GO" id="GO:0008408">
    <property type="term" value="F:3'-5' exonuclease activity"/>
    <property type="evidence" value="ECO:0007669"/>
    <property type="project" value="InterPro"/>
</dbReference>
<dbReference type="Proteomes" id="UP001367508">
    <property type="component" value="Unassembled WGS sequence"/>
</dbReference>
<dbReference type="InterPro" id="IPR002562">
    <property type="entry name" value="3'-5'_exonuclease_dom"/>
</dbReference>
<dbReference type="GO" id="GO:0005737">
    <property type="term" value="C:cytoplasm"/>
    <property type="evidence" value="ECO:0007669"/>
    <property type="project" value="TreeGrafter"/>
</dbReference>
<dbReference type="CDD" id="cd06141">
    <property type="entry name" value="WRN_exo"/>
    <property type="match status" value="1"/>
</dbReference>
<evidence type="ECO:0000313" key="5">
    <source>
        <dbReference type="Proteomes" id="UP001367508"/>
    </source>
</evidence>
<dbReference type="EMBL" id="JAYMYQ010000002">
    <property type="protein sequence ID" value="KAK7350664.1"/>
    <property type="molecule type" value="Genomic_DNA"/>
</dbReference>
<evidence type="ECO:0000313" key="4">
    <source>
        <dbReference type="EMBL" id="KAK7350664.1"/>
    </source>
</evidence>
<feature type="domain" description="3'-5' exonuclease" evidence="3">
    <location>
        <begin position="36"/>
        <end position="217"/>
    </location>
</feature>
<protein>
    <recommendedName>
        <fullName evidence="3">3'-5' exonuclease domain-containing protein</fullName>
    </recommendedName>
</protein>
<dbReference type="GO" id="GO:0005634">
    <property type="term" value="C:nucleus"/>
    <property type="evidence" value="ECO:0007669"/>
    <property type="project" value="TreeGrafter"/>
</dbReference>
<accession>A0AAN9MD44</accession>
<dbReference type="SMART" id="SM00474">
    <property type="entry name" value="35EXOc"/>
    <property type="match status" value="1"/>
</dbReference>
<evidence type="ECO:0000256" key="2">
    <source>
        <dbReference type="ARBA" id="ARBA00022801"/>
    </source>
</evidence>
<gene>
    <name evidence="4" type="ORF">VNO77_09522</name>
</gene>
<dbReference type="Pfam" id="PF01612">
    <property type="entry name" value="DNA_pol_A_exo1"/>
    <property type="match status" value="1"/>
</dbReference>
<dbReference type="Gene3D" id="3.30.420.10">
    <property type="entry name" value="Ribonuclease H-like superfamily/Ribonuclease H"/>
    <property type="match status" value="1"/>
</dbReference>
<reference evidence="4 5" key="1">
    <citation type="submission" date="2024-01" db="EMBL/GenBank/DDBJ databases">
        <title>The genomes of 5 underutilized Papilionoideae crops provide insights into root nodulation and disease resistanc.</title>
        <authorList>
            <person name="Jiang F."/>
        </authorList>
    </citation>
    <scope>NUCLEOTIDE SEQUENCE [LARGE SCALE GENOMIC DNA]</scope>
    <source>
        <strain evidence="4">LVBAO_FW01</strain>
        <tissue evidence="4">Leaves</tissue>
    </source>
</reference>
<dbReference type="InterPro" id="IPR051132">
    <property type="entry name" value="3-5_Exonuclease_domain"/>
</dbReference>
<keyword evidence="1" id="KW-0540">Nuclease</keyword>
<dbReference type="PANTHER" id="PTHR13620:SF121">
    <property type="entry name" value="EMB|CAB82946.1-RELATED"/>
    <property type="match status" value="1"/>
</dbReference>
<keyword evidence="2" id="KW-0378">Hydrolase</keyword>